<gene>
    <name evidence="1" type="ORF">ABJ99_0111</name>
</gene>
<name>A0A0N0XAP0_PSESX</name>
<dbReference type="AlphaFoldDB" id="A0A0N0XAP0"/>
<reference evidence="1 2" key="1">
    <citation type="submission" date="2015-07" db="EMBL/GenBank/DDBJ databases">
        <authorList>
            <person name="Noorani M."/>
        </authorList>
    </citation>
    <scope>NUCLEOTIDE SEQUENCE [LARGE SCALE GENOMIC DNA]</scope>
    <source>
        <strain evidence="1 2">0788_9</strain>
    </source>
</reference>
<organism evidence="1 2">
    <name type="scientific">Pseudomonas syringae pv. cilantro</name>
    <dbReference type="NCBI Taxonomy" id="81035"/>
    <lineage>
        <taxon>Bacteria</taxon>
        <taxon>Pseudomonadati</taxon>
        <taxon>Pseudomonadota</taxon>
        <taxon>Gammaproteobacteria</taxon>
        <taxon>Pseudomonadales</taxon>
        <taxon>Pseudomonadaceae</taxon>
        <taxon>Pseudomonas</taxon>
        <taxon>Pseudomonas syringae</taxon>
    </lineage>
</organism>
<evidence type="ECO:0000313" key="1">
    <source>
        <dbReference type="EMBL" id="KPC27615.1"/>
    </source>
</evidence>
<reference evidence="1 2" key="2">
    <citation type="submission" date="2015-10" db="EMBL/GenBank/DDBJ databases">
        <title>Comparative genomics and high-throughput reverse genetic screens identify a new phytobacterial MAMP and an Arabidopsis receptor required for immune elicitation.</title>
        <authorList>
            <person name="Mott G.A."/>
            <person name="Thakur S."/>
            <person name="Wang P.W."/>
            <person name="Desveaux D."/>
            <person name="Guttman D.S."/>
        </authorList>
    </citation>
    <scope>NUCLEOTIDE SEQUENCE [LARGE SCALE GENOMIC DNA]</scope>
    <source>
        <strain evidence="1 2">0788_9</strain>
    </source>
</reference>
<protein>
    <submittedName>
        <fullName evidence="1">Uncharacterized protein</fullName>
    </submittedName>
</protein>
<dbReference type="Proteomes" id="UP000037891">
    <property type="component" value="Unassembled WGS sequence"/>
</dbReference>
<dbReference type="EMBL" id="LGLN01000067">
    <property type="protein sequence ID" value="KPC27615.1"/>
    <property type="molecule type" value="Genomic_DNA"/>
</dbReference>
<proteinExistence type="predicted"/>
<comment type="caution">
    <text evidence="1">The sequence shown here is derived from an EMBL/GenBank/DDBJ whole genome shotgun (WGS) entry which is preliminary data.</text>
</comment>
<sequence length="38" mass="4388">MFDIQARNVQYSSAYASCKAFPALKVGDRYFRLDEVKV</sequence>
<evidence type="ECO:0000313" key="2">
    <source>
        <dbReference type="Proteomes" id="UP000037891"/>
    </source>
</evidence>
<dbReference type="PATRIC" id="fig|81035.3.peg.131"/>
<accession>A0A0N0XAP0</accession>